<reference evidence="2" key="1">
    <citation type="submission" date="2022-10" db="EMBL/GenBank/DDBJ databases">
        <title>Genome assembly of Pristionchus species.</title>
        <authorList>
            <person name="Yoshida K."/>
            <person name="Sommer R.J."/>
        </authorList>
    </citation>
    <scope>NUCLEOTIDE SEQUENCE [LARGE SCALE GENOMIC DNA]</scope>
    <source>
        <strain evidence="2">RS5460</strain>
    </source>
</reference>
<dbReference type="EMBL" id="BTRK01000003">
    <property type="protein sequence ID" value="GMR44491.1"/>
    <property type="molecule type" value="Genomic_DNA"/>
</dbReference>
<protein>
    <submittedName>
        <fullName evidence="1">Uncharacterized protein</fullName>
    </submittedName>
</protein>
<organism evidence="1 2">
    <name type="scientific">Pristionchus mayeri</name>
    <dbReference type="NCBI Taxonomy" id="1317129"/>
    <lineage>
        <taxon>Eukaryota</taxon>
        <taxon>Metazoa</taxon>
        <taxon>Ecdysozoa</taxon>
        <taxon>Nematoda</taxon>
        <taxon>Chromadorea</taxon>
        <taxon>Rhabditida</taxon>
        <taxon>Rhabditina</taxon>
        <taxon>Diplogasteromorpha</taxon>
        <taxon>Diplogasteroidea</taxon>
        <taxon>Neodiplogasteridae</taxon>
        <taxon>Pristionchus</taxon>
    </lineage>
</organism>
<name>A0AAN4ZPH3_9BILA</name>
<evidence type="ECO:0000313" key="1">
    <source>
        <dbReference type="EMBL" id="GMR44491.1"/>
    </source>
</evidence>
<dbReference type="AlphaFoldDB" id="A0AAN4ZPH3"/>
<keyword evidence="2" id="KW-1185">Reference proteome</keyword>
<evidence type="ECO:0000313" key="2">
    <source>
        <dbReference type="Proteomes" id="UP001328107"/>
    </source>
</evidence>
<proteinExistence type="predicted"/>
<gene>
    <name evidence="1" type="ORF">PMAYCL1PPCAC_14686</name>
</gene>
<dbReference type="Proteomes" id="UP001328107">
    <property type="component" value="Unassembled WGS sequence"/>
</dbReference>
<accession>A0AAN4ZPH3</accession>
<sequence>MGTSRDENYCTITVSRIGKVSQIIDRSGWWLTYLSEMSCGARCATSRRLPLNRRKRLSALRHASPSSDACVPPLHMVTSGLAESMPAAARIAPSSDPLLSSPAWVSSEGSGMLSECGMRAPGAPLGSNESGSVPLNWPAGRASSRFTVSFTLAGLPKRSSKEMKRPALGAAASQLPTWIVAGSVVTAPPSAFHRSSPPSSTCTRSIPLALSSHQARAAHSMPEQAPRE</sequence>
<comment type="caution">
    <text evidence="1">The sequence shown here is derived from an EMBL/GenBank/DDBJ whole genome shotgun (WGS) entry which is preliminary data.</text>
</comment>